<proteinExistence type="predicted"/>
<sequence length="66" mass="7029">MSSGSCHAGLRCLGVDGARSEEHGLGGRLSAANNGLLTGNIEFLRCLSYGRLMRVIKCCMKTLLMV</sequence>
<accession>A0A5B7I091</accession>
<name>A0A5B7I091_PORTR</name>
<dbReference type="AlphaFoldDB" id="A0A5B7I091"/>
<keyword evidence="2" id="KW-1185">Reference proteome</keyword>
<protein>
    <submittedName>
        <fullName evidence="1">Uncharacterized protein</fullName>
    </submittedName>
</protein>
<organism evidence="1 2">
    <name type="scientific">Portunus trituberculatus</name>
    <name type="common">Swimming crab</name>
    <name type="synonym">Neptunus trituberculatus</name>
    <dbReference type="NCBI Taxonomy" id="210409"/>
    <lineage>
        <taxon>Eukaryota</taxon>
        <taxon>Metazoa</taxon>
        <taxon>Ecdysozoa</taxon>
        <taxon>Arthropoda</taxon>
        <taxon>Crustacea</taxon>
        <taxon>Multicrustacea</taxon>
        <taxon>Malacostraca</taxon>
        <taxon>Eumalacostraca</taxon>
        <taxon>Eucarida</taxon>
        <taxon>Decapoda</taxon>
        <taxon>Pleocyemata</taxon>
        <taxon>Brachyura</taxon>
        <taxon>Eubrachyura</taxon>
        <taxon>Portunoidea</taxon>
        <taxon>Portunidae</taxon>
        <taxon>Portuninae</taxon>
        <taxon>Portunus</taxon>
    </lineage>
</organism>
<dbReference type="EMBL" id="VSRR010038357">
    <property type="protein sequence ID" value="MPC74154.1"/>
    <property type="molecule type" value="Genomic_DNA"/>
</dbReference>
<reference evidence="1 2" key="1">
    <citation type="submission" date="2019-05" db="EMBL/GenBank/DDBJ databases">
        <title>Another draft genome of Portunus trituberculatus and its Hox gene families provides insights of decapod evolution.</title>
        <authorList>
            <person name="Jeong J.-H."/>
            <person name="Song I."/>
            <person name="Kim S."/>
            <person name="Choi T."/>
            <person name="Kim D."/>
            <person name="Ryu S."/>
            <person name="Kim W."/>
        </authorList>
    </citation>
    <scope>NUCLEOTIDE SEQUENCE [LARGE SCALE GENOMIC DNA]</scope>
    <source>
        <tissue evidence="1">Muscle</tissue>
    </source>
</reference>
<evidence type="ECO:0000313" key="1">
    <source>
        <dbReference type="EMBL" id="MPC74154.1"/>
    </source>
</evidence>
<comment type="caution">
    <text evidence="1">The sequence shown here is derived from an EMBL/GenBank/DDBJ whole genome shotgun (WGS) entry which is preliminary data.</text>
</comment>
<dbReference type="Proteomes" id="UP000324222">
    <property type="component" value="Unassembled WGS sequence"/>
</dbReference>
<evidence type="ECO:0000313" key="2">
    <source>
        <dbReference type="Proteomes" id="UP000324222"/>
    </source>
</evidence>
<gene>
    <name evidence="1" type="ORF">E2C01_068503</name>
</gene>